<dbReference type="SUPFAM" id="SSF50814">
    <property type="entry name" value="Lipocalins"/>
    <property type="match status" value="1"/>
</dbReference>
<reference evidence="2" key="1">
    <citation type="journal article" date="2017" name="Ticks Tick Borne Dis.">
        <title>An insight into the sialome of Hyalomma excavatum.</title>
        <authorList>
            <person name="Ribeiro J.M."/>
            <person name="Slovak M."/>
            <person name="Francischetti I.M."/>
        </authorList>
    </citation>
    <scope>NUCLEOTIDE SEQUENCE</scope>
    <source>
        <strain evidence="2">Samish</strain>
        <tissue evidence="2">Salivary glands</tissue>
    </source>
</reference>
<feature type="region of interest" description="Disordered" evidence="1">
    <location>
        <begin position="161"/>
        <end position="199"/>
    </location>
</feature>
<sequence>ELLTFLNTSAPLQMIKRTYTIENRSCVYAQKTFLNESYYVFTMHYKDNRESRQVRLHATIGMATGAQGIFGASLTLHRNAEGLPSKDLQYILLHWDHENRCAYLYAKNSTDQVLCELYAWDQYANNALDKCQYYYEEFCGPLTTREQILYNNDCKTSTMPTISTMPTTPITPTTPTTPTTTMTPTTPAMPTNVSTLSLR</sequence>
<dbReference type="AlphaFoldDB" id="A0A131XM16"/>
<organism evidence="2">
    <name type="scientific">Hyalomma excavatum</name>
    <dbReference type="NCBI Taxonomy" id="257692"/>
    <lineage>
        <taxon>Eukaryota</taxon>
        <taxon>Metazoa</taxon>
        <taxon>Ecdysozoa</taxon>
        <taxon>Arthropoda</taxon>
        <taxon>Chelicerata</taxon>
        <taxon>Arachnida</taxon>
        <taxon>Acari</taxon>
        <taxon>Parasitiformes</taxon>
        <taxon>Ixodida</taxon>
        <taxon>Ixodoidea</taxon>
        <taxon>Ixodidae</taxon>
        <taxon>Hyalomminae</taxon>
        <taxon>Hyalomma</taxon>
    </lineage>
</organism>
<feature type="compositionally biased region" description="Low complexity" evidence="1">
    <location>
        <begin position="161"/>
        <end position="191"/>
    </location>
</feature>
<feature type="non-terminal residue" evidence="2">
    <location>
        <position position="1"/>
    </location>
</feature>
<accession>A0A131XM16</accession>
<evidence type="ECO:0000313" key="2">
    <source>
        <dbReference type="EMBL" id="JAP67190.1"/>
    </source>
</evidence>
<evidence type="ECO:0000256" key="1">
    <source>
        <dbReference type="SAM" id="MobiDB-lite"/>
    </source>
</evidence>
<proteinExistence type="evidence at transcript level"/>
<dbReference type="EMBL" id="GEFH01001391">
    <property type="protein sequence ID" value="JAP67190.1"/>
    <property type="molecule type" value="mRNA"/>
</dbReference>
<protein>
    <submittedName>
        <fullName evidence="2">Putative lipocalin-2 15 lipocalin</fullName>
    </submittedName>
</protein>
<dbReference type="InterPro" id="IPR012674">
    <property type="entry name" value="Calycin"/>
</dbReference>
<name>A0A131XM16_9ACAR</name>
<dbReference type="Gene3D" id="2.40.128.20">
    <property type="match status" value="1"/>
</dbReference>